<protein>
    <recommendedName>
        <fullName evidence="1">F-box domain-containing protein</fullName>
    </recommendedName>
</protein>
<evidence type="ECO:0000313" key="3">
    <source>
        <dbReference type="Proteomes" id="UP000030689"/>
    </source>
</evidence>
<accession>V4MLK2</accession>
<dbReference type="Gene3D" id="3.80.10.10">
    <property type="entry name" value="Ribonuclease Inhibitor"/>
    <property type="match status" value="1"/>
</dbReference>
<dbReference type="Proteomes" id="UP000030689">
    <property type="component" value="Unassembled WGS sequence"/>
</dbReference>
<dbReference type="Gramene" id="ESQ53598">
    <property type="protein sequence ID" value="ESQ53598"/>
    <property type="gene ID" value="EUTSA_v10026893mg"/>
</dbReference>
<keyword evidence="3" id="KW-1185">Reference proteome</keyword>
<dbReference type="PANTHER" id="PTHR31293">
    <property type="entry name" value="RNI-LIKE SUPERFAMILY PROTEIN"/>
    <property type="match status" value="1"/>
</dbReference>
<feature type="domain" description="F-box" evidence="1">
    <location>
        <begin position="11"/>
        <end position="59"/>
    </location>
</feature>
<dbReference type="EMBL" id="KI517384">
    <property type="protein sequence ID" value="ESQ53598.1"/>
    <property type="molecule type" value="Genomic_DNA"/>
</dbReference>
<gene>
    <name evidence="2" type="ORF">EUTSA_v10026893mg</name>
</gene>
<dbReference type="KEGG" id="eus:EUTSA_v10026893mg"/>
<dbReference type="InterPro" id="IPR055411">
    <property type="entry name" value="LRR_FXL15/At3g58940/PEG3-like"/>
</dbReference>
<reference evidence="2 3" key="1">
    <citation type="journal article" date="2013" name="Front. Plant Sci.">
        <title>The Reference Genome of the Halophytic Plant Eutrema salsugineum.</title>
        <authorList>
            <person name="Yang R."/>
            <person name="Jarvis D.E."/>
            <person name="Chen H."/>
            <person name="Beilstein M.A."/>
            <person name="Grimwood J."/>
            <person name="Jenkins J."/>
            <person name="Shu S."/>
            <person name="Prochnik S."/>
            <person name="Xin M."/>
            <person name="Ma C."/>
            <person name="Schmutz J."/>
            <person name="Wing R.A."/>
            <person name="Mitchell-Olds T."/>
            <person name="Schumaker K.S."/>
            <person name="Wang X."/>
        </authorList>
    </citation>
    <scope>NUCLEOTIDE SEQUENCE [LARGE SCALE GENOMIC DNA]</scope>
</reference>
<dbReference type="STRING" id="72664.V4MLK2"/>
<dbReference type="OMA" id="IMNCDSE"/>
<dbReference type="PROSITE" id="PS50181">
    <property type="entry name" value="FBOX"/>
    <property type="match status" value="1"/>
</dbReference>
<dbReference type="InterPro" id="IPR055294">
    <property type="entry name" value="FBL60-like"/>
</dbReference>
<dbReference type="InterPro" id="IPR036047">
    <property type="entry name" value="F-box-like_dom_sf"/>
</dbReference>
<dbReference type="SUPFAM" id="SSF81383">
    <property type="entry name" value="F-box domain"/>
    <property type="match status" value="1"/>
</dbReference>
<dbReference type="Pfam" id="PF00646">
    <property type="entry name" value="F-box"/>
    <property type="match status" value="1"/>
</dbReference>
<name>V4MLK2_EUTSA</name>
<sequence length="479" mass="54675">MVKIIKMIEGEDRISGLPDDVVFHIFSFLSTTEAASTSALAKRWRFVFANAHNLDFDISLDPKNEILPREGASRCMVLGNQKNPFDNVVDRALKTRRGAKLNRFSLKTKQYGDPSLKHCVSRWILGALDCAVSDLNLIMNCDSELDFLLPSNMFNSKTLATLRIKNEDQFVSIGVEDFDLPMLKTLSLVRVLFRKEEIGFENLIAGCKLLEELELEQIWSCLWKYFSVASTSLKRFTFFSEQDHSVPTSVSFDTPYLIYLDYTEIHALKYPKVNLDSLVEARINLRLTTREERNIISQGYVGDNYDFGDCTALIVGIRNVVKLYLCASTLEVISFSCKDIPTFVNLTHLTIDSLSRWKSTWDSLRLLLTHCTSLDTIVFKGLSHRCVDACLCKSLEGHELSFLTNSPATVVKVLFDDKMMMYIEHVKLFLKTMPNLEHLDLYFNPSLEDEDLSEVSKELEMVTKASTECQVRLMSNVDF</sequence>
<proteinExistence type="predicted"/>
<dbReference type="InterPro" id="IPR001810">
    <property type="entry name" value="F-box_dom"/>
</dbReference>
<dbReference type="AlphaFoldDB" id="V4MLK2"/>
<evidence type="ECO:0000259" key="1">
    <source>
        <dbReference type="PROSITE" id="PS50181"/>
    </source>
</evidence>
<organism evidence="2 3">
    <name type="scientific">Eutrema salsugineum</name>
    <name type="common">Saltwater cress</name>
    <name type="synonym">Sisymbrium salsugineum</name>
    <dbReference type="NCBI Taxonomy" id="72664"/>
    <lineage>
        <taxon>Eukaryota</taxon>
        <taxon>Viridiplantae</taxon>
        <taxon>Streptophyta</taxon>
        <taxon>Embryophyta</taxon>
        <taxon>Tracheophyta</taxon>
        <taxon>Spermatophyta</taxon>
        <taxon>Magnoliopsida</taxon>
        <taxon>eudicotyledons</taxon>
        <taxon>Gunneridae</taxon>
        <taxon>Pentapetalae</taxon>
        <taxon>rosids</taxon>
        <taxon>malvids</taxon>
        <taxon>Brassicales</taxon>
        <taxon>Brassicaceae</taxon>
        <taxon>Eutremeae</taxon>
        <taxon>Eutrema</taxon>
    </lineage>
</organism>
<dbReference type="PANTHER" id="PTHR31293:SF12">
    <property type="entry name" value="RNI-LIKE SUPERFAMILY PROTEIN"/>
    <property type="match status" value="1"/>
</dbReference>
<dbReference type="InterPro" id="IPR032675">
    <property type="entry name" value="LRR_dom_sf"/>
</dbReference>
<evidence type="ECO:0000313" key="2">
    <source>
        <dbReference type="EMBL" id="ESQ53598.1"/>
    </source>
</evidence>
<dbReference type="OrthoDB" id="10495926at2759"/>
<dbReference type="SUPFAM" id="SSF52047">
    <property type="entry name" value="RNI-like"/>
    <property type="match status" value="1"/>
</dbReference>
<dbReference type="InterPro" id="IPR006566">
    <property type="entry name" value="FBD"/>
</dbReference>
<dbReference type="SMART" id="SM00579">
    <property type="entry name" value="FBD"/>
    <property type="match status" value="1"/>
</dbReference>
<dbReference type="Gene3D" id="1.20.1280.50">
    <property type="match status" value="1"/>
</dbReference>
<dbReference type="Pfam" id="PF24758">
    <property type="entry name" value="LRR_At5g56370"/>
    <property type="match status" value="1"/>
</dbReference>